<dbReference type="AlphaFoldDB" id="A0AAF0Y697"/>
<gene>
    <name evidence="2" type="ORF">LOC62_03G004561</name>
</gene>
<sequence>MVTLVALASLLAIASAGPTPPAGPYTVTVGSLGPWTTPDDTPANSFIASDGVYWFQQAHSLYGVTDSRQWSFYSGRDMDSATRHAISGATDPANTLDSNADTTWRCNSSPTGLLATYANGSRSYSQRNYCDLAGVWVDPDSGDWVGLAHNEFTPAPYADGLHFDGIDRAISSDGGRTWRITERIITSPYATTRGDNAAFPEQTYSYGDGDPRLTVDIAGGYFYVYYGSRVLNKGGGWVAFYAHVARARMADKMVAGSWEKWYAGAWGQPGVGGNESNLVPVTNDADTGYTSPEKEYNPTTKGSVAAQIAAGATPPTSPLFVMDATYSAHLGLFIAQPQARDQSGNAPQELYVSDDLVRWTLAGNTGSRYTTASWYRWLLDPVSKTSSQIVGKQFRSYCSFGCSGGRSGEYVRVQLDGAPFVPVKSGAYVLSTQGNKLRAASGLASTTAAAGDSVVLSRLDDGAYTLSYGGAFLGVDDTTNAGRAWGARISLRSAASTGSQWWVIPNRRAADRTLDGSFRVINRYSGLALSISAGGSRGVDTTPVRAWDAPSGGISAGRLALEQVISFTPA</sequence>
<feature type="signal peptide" evidence="1">
    <location>
        <begin position="1"/>
        <end position="16"/>
    </location>
</feature>
<reference evidence="2" key="1">
    <citation type="submission" date="2023-10" db="EMBL/GenBank/DDBJ databases">
        <authorList>
            <person name="Noh H."/>
        </authorList>
    </citation>
    <scope>NUCLEOTIDE SEQUENCE</scope>
    <source>
        <strain evidence="2">DUCC4014</strain>
    </source>
</reference>
<dbReference type="CDD" id="cd00161">
    <property type="entry name" value="beta-trefoil_Ricin-like"/>
    <property type="match status" value="1"/>
</dbReference>
<evidence type="ECO:0000313" key="3">
    <source>
        <dbReference type="Proteomes" id="UP000827549"/>
    </source>
</evidence>
<proteinExistence type="predicted"/>
<keyword evidence="3" id="KW-1185">Reference proteome</keyword>
<feature type="chain" id="PRO_5042296723" description="Ricin B lectin domain-containing protein" evidence="1">
    <location>
        <begin position="17"/>
        <end position="570"/>
    </location>
</feature>
<evidence type="ECO:0000256" key="1">
    <source>
        <dbReference type="SAM" id="SignalP"/>
    </source>
</evidence>
<organism evidence="2 3">
    <name type="scientific">Vanrija pseudolonga</name>
    <dbReference type="NCBI Taxonomy" id="143232"/>
    <lineage>
        <taxon>Eukaryota</taxon>
        <taxon>Fungi</taxon>
        <taxon>Dikarya</taxon>
        <taxon>Basidiomycota</taxon>
        <taxon>Agaricomycotina</taxon>
        <taxon>Tremellomycetes</taxon>
        <taxon>Trichosporonales</taxon>
        <taxon>Trichosporonaceae</taxon>
        <taxon>Vanrija</taxon>
    </lineage>
</organism>
<evidence type="ECO:0008006" key="4">
    <source>
        <dbReference type="Google" id="ProtNLM"/>
    </source>
</evidence>
<protein>
    <recommendedName>
        <fullName evidence="4">Ricin B lectin domain-containing protein</fullName>
    </recommendedName>
</protein>
<accession>A0AAF0Y697</accession>
<dbReference type="InterPro" id="IPR035992">
    <property type="entry name" value="Ricin_B-like_lectins"/>
</dbReference>
<dbReference type="Gene3D" id="2.80.10.50">
    <property type="match status" value="1"/>
</dbReference>
<dbReference type="EMBL" id="CP086716">
    <property type="protein sequence ID" value="WOO81033.1"/>
    <property type="molecule type" value="Genomic_DNA"/>
</dbReference>
<dbReference type="RefSeq" id="XP_062627065.1">
    <property type="nucleotide sequence ID" value="XM_062771081.1"/>
</dbReference>
<name>A0AAF0Y697_9TREE</name>
<evidence type="ECO:0000313" key="2">
    <source>
        <dbReference type="EMBL" id="WOO81033.1"/>
    </source>
</evidence>
<dbReference type="SUPFAM" id="SSF50370">
    <property type="entry name" value="Ricin B-like lectins"/>
    <property type="match status" value="1"/>
</dbReference>
<dbReference type="Proteomes" id="UP000827549">
    <property type="component" value="Chromosome 3"/>
</dbReference>
<keyword evidence="1" id="KW-0732">Signal</keyword>
<dbReference type="GeneID" id="87807799"/>